<name>A0A423SZA3_PENVA</name>
<proteinExistence type="predicted"/>
<dbReference type="EMBL" id="QCYY01002563">
    <property type="protein sequence ID" value="ROT69463.1"/>
    <property type="molecule type" value="Genomic_DNA"/>
</dbReference>
<reference evidence="2 3" key="1">
    <citation type="submission" date="2018-04" db="EMBL/GenBank/DDBJ databases">
        <authorList>
            <person name="Zhang X."/>
            <person name="Yuan J."/>
            <person name="Li F."/>
            <person name="Xiang J."/>
        </authorList>
    </citation>
    <scope>NUCLEOTIDE SEQUENCE [LARGE SCALE GENOMIC DNA]</scope>
    <source>
        <tissue evidence="2">Muscle</tissue>
    </source>
</reference>
<feature type="region of interest" description="Disordered" evidence="1">
    <location>
        <begin position="212"/>
        <end position="301"/>
    </location>
</feature>
<gene>
    <name evidence="2" type="ORF">C7M84_012356</name>
</gene>
<protein>
    <submittedName>
        <fullName evidence="2">Uncharacterized protein</fullName>
    </submittedName>
</protein>
<feature type="compositionally biased region" description="Polar residues" evidence="1">
    <location>
        <begin position="265"/>
        <end position="282"/>
    </location>
</feature>
<dbReference type="Proteomes" id="UP000283509">
    <property type="component" value="Unassembled WGS sequence"/>
</dbReference>
<evidence type="ECO:0000313" key="2">
    <source>
        <dbReference type="EMBL" id="ROT69463.1"/>
    </source>
</evidence>
<dbReference type="AlphaFoldDB" id="A0A423SZA3"/>
<accession>A0A423SZA3</accession>
<keyword evidence="3" id="KW-1185">Reference proteome</keyword>
<evidence type="ECO:0000256" key="1">
    <source>
        <dbReference type="SAM" id="MobiDB-lite"/>
    </source>
</evidence>
<evidence type="ECO:0000313" key="3">
    <source>
        <dbReference type="Proteomes" id="UP000283509"/>
    </source>
</evidence>
<feature type="compositionally biased region" description="Basic and acidic residues" evidence="1">
    <location>
        <begin position="289"/>
        <end position="301"/>
    </location>
</feature>
<sequence length="301" mass="32830">MVMKMNIFMWFPPKYEIAFLSTCSLSSLLNTRTYTASTTRRLHKCRRGSAATERPLGCEVWCGRLASARVSPPVMEGQGRAPLTLWAFVTRYDLTHTDVNGECNDNKPLVSLAMRPEWTARDVQRELKKTLKLDQSSVDSSLVLKVRNGEGMLLPMTPTALNSTSKQPLVVEVCAPHQHVTGTESDMGALPASFRKTVEGLISNYETRVRASPFPEENLAPSHSRPRSHSAPQPPRSLPRPRGGEGAVFARVPSRFAPRGKRDASTTPSPSCRVASATQTPLGNAGGGRDGEKDGKHGLPA</sequence>
<dbReference type="OrthoDB" id="7659889at2759"/>
<organism evidence="2 3">
    <name type="scientific">Penaeus vannamei</name>
    <name type="common">Whiteleg shrimp</name>
    <name type="synonym">Litopenaeus vannamei</name>
    <dbReference type="NCBI Taxonomy" id="6689"/>
    <lineage>
        <taxon>Eukaryota</taxon>
        <taxon>Metazoa</taxon>
        <taxon>Ecdysozoa</taxon>
        <taxon>Arthropoda</taxon>
        <taxon>Crustacea</taxon>
        <taxon>Multicrustacea</taxon>
        <taxon>Malacostraca</taxon>
        <taxon>Eumalacostraca</taxon>
        <taxon>Eucarida</taxon>
        <taxon>Decapoda</taxon>
        <taxon>Dendrobranchiata</taxon>
        <taxon>Penaeoidea</taxon>
        <taxon>Penaeidae</taxon>
        <taxon>Penaeus</taxon>
    </lineage>
</organism>
<comment type="caution">
    <text evidence="2">The sequence shown here is derived from an EMBL/GenBank/DDBJ whole genome shotgun (WGS) entry which is preliminary data.</text>
</comment>
<reference evidence="2 3" key="2">
    <citation type="submission" date="2019-01" db="EMBL/GenBank/DDBJ databases">
        <title>The decoding of complex shrimp genome reveals the adaptation for benthos swimmer, frequently molting mechanism and breeding impact on genome.</title>
        <authorList>
            <person name="Sun Y."/>
            <person name="Gao Y."/>
            <person name="Yu Y."/>
        </authorList>
    </citation>
    <scope>NUCLEOTIDE SEQUENCE [LARGE SCALE GENOMIC DNA]</scope>
    <source>
        <tissue evidence="2">Muscle</tissue>
    </source>
</reference>